<dbReference type="Pfam" id="PF10670">
    <property type="entry name" value="DUF4198"/>
    <property type="match status" value="1"/>
</dbReference>
<protein>
    <submittedName>
        <fullName evidence="2">DUF4198 domain-containing protein</fullName>
    </submittedName>
</protein>
<dbReference type="Proteomes" id="UP000663069">
    <property type="component" value="Chromosome"/>
</dbReference>
<organism evidence="2 3">
    <name type="scientific">Rodentibacter haemolyticus</name>
    <dbReference type="NCBI Taxonomy" id="2778911"/>
    <lineage>
        <taxon>Bacteria</taxon>
        <taxon>Pseudomonadati</taxon>
        <taxon>Pseudomonadota</taxon>
        <taxon>Gammaproteobacteria</taxon>
        <taxon>Pasteurellales</taxon>
        <taxon>Pasteurellaceae</taxon>
        <taxon>Rodentibacter</taxon>
    </lineage>
</organism>
<dbReference type="InterPro" id="IPR019613">
    <property type="entry name" value="DUF4198"/>
</dbReference>
<sequence>MKKTLITGLFFLAGYAQAHEVWVSAPQHLKADSILKAELAYGDYPYIEKIPEARLSIFAPMEIINQDGEQQHLIQKGENYQYQSEQPLKSGSYWVTATYKPTFWSQNAEGWQMKNMQDTPNATYCEKTQMFGKSLVTVGKQPLNAEMAMTRVGLPLEIVPLKNPSKIKSGEAFPVQIFYNDMPLAGETVIATADTVIVKDLEAATGHREPQGFSGKTDSQGRVNIIPLIDGIWKIKVIHKTPFADQTVCQQSANYSTLILPVGKGLTTLPPKPEHDHH</sequence>
<keyword evidence="1" id="KW-0732">Signal</keyword>
<gene>
    <name evidence="2" type="ORF">IHV77_00250</name>
</gene>
<proteinExistence type="predicted"/>
<feature type="chain" id="PRO_5045344046" evidence="1">
    <location>
        <begin position="19"/>
        <end position="278"/>
    </location>
</feature>
<dbReference type="RefSeq" id="WP_194812175.1">
    <property type="nucleotide sequence ID" value="NZ_CP063056.1"/>
</dbReference>
<evidence type="ECO:0000313" key="2">
    <source>
        <dbReference type="EMBL" id="QPB42597.1"/>
    </source>
</evidence>
<name>A0ABX6UWX1_9PAST</name>
<dbReference type="EMBL" id="CP063056">
    <property type="protein sequence ID" value="QPB42597.1"/>
    <property type="molecule type" value="Genomic_DNA"/>
</dbReference>
<evidence type="ECO:0000313" key="3">
    <source>
        <dbReference type="Proteomes" id="UP000663069"/>
    </source>
</evidence>
<feature type="signal peptide" evidence="1">
    <location>
        <begin position="1"/>
        <end position="18"/>
    </location>
</feature>
<evidence type="ECO:0000256" key="1">
    <source>
        <dbReference type="SAM" id="SignalP"/>
    </source>
</evidence>
<accession>A0ABX6UWX1</accession>
<reference evidence="2 3" key="1">
    <citation type="submission" date="2020-10" db="EMBL/GenBank/DDBJ databases">
        <title>Genome Sequencing of Rodentibacter spp. strain DSM111151.</title>
        <authorList>
            <person name="Benga L."/>
            <person name="Lautwein T."/>
        </authorList>
    </citation>
    <scope>NUCLEOTIDE SEQUENCE [LARGE SCALE GENOMIC DNA]</scope>
    <source>
        <strain evidence="2 3">DSM 111151</strain>
    </source>
</reference>
<keyword evidence="3" id="KW-1185">Reference proteome</keyword>